<proteinExistence type="predicted"/>
<reference evidence="1" key="1">
    <citation type="journal article" date="2020" name="Stud. Mycol.">
        <title>101 Dothideomycetes genomes: a test case for predicting lifestyles and emergence of pathogens.</title>
        <authorList>
            <person name="Haridas S."/>
            <person name="Albert R."/>
            <person name="Binder M."/>
            <person name="Bloem J."/>
            <person name="Labutti K."/>
            <person name="Salamov A."/>
            <person name="Andreopoulos B."/>
            <person name="Baker S."/>
            <person name="Barry K."/>
            <person name="Bills G."/>
            <person name="Bluhm B."/>
            <person name="Cannon C."/>
            <person name="Castanera R."/>
            <person name="Culley D."/>
            <person name="Daum C."/>
            <person name="Ezra D."/>
            <person name="Gonzalez J."/>
            <person name="Henrissat B."/>
            <person name="Kuo A."/>
            <person name="Liang C."/>
            <person name="Lipzen A."/>
            <person name="Lutzoni F."/>
            <person name="Magnuson J."/>
            <person name="Mondo S."/>
            <person name="Nolan M."/>
            <person name="Ohm R."/>
            <person name="Pangilinan J."/>
            <person name="Park H.-J."/>
            <person name="Ramirez L."/>
            <person name="Alfaro M."/>
            <person name="Sun H."/>
            <person name="Tritt A."/>
            <person name="Yoshinaga Y."/>
            <person name="Zwiers L.-H."/>
            <person name="Turgeon B."/>
            <person name="Goodwin S."/>
            <person name="Spatafora J."/>
            <person name="Crous P."/>
            <person name="Grigoriev I."/>
        </authorList>
    </citation>
    <scope>NUCLEOTIDE SEQUENCE</scope>
    <source>
        <strain evidence="1">CBS 269.34</strain>
    </source>
</reference>
<dbReference type="Proteomes" id="UP000799750">
    <property type="component" value="Unassembled WGS sequence"/>
</dbReference>
<keyword evidence="2" id="KW-1185">Reference proteome</keyword>
<gene>
    <name evidence="1" type="ORF">BU16DRAFT_275607</name>
</gene>
<protein>
    <submittedName>
        <fullName evidence="1">Uncharacterized protein</fullName>
    </submittedName>
</protein>
<sequence length="199" mass="21776">MLGILETRSKKRKGILCLSGMSLSPFEDRYACHQYRLREVSARGSFRCICRCVTAYVAVACQTGCTRRILSCCFLLSNTPLVANERRFVNALGINSTIAAPWGSGWIWQITAPTKARSVPRLGTSGRRTTCPWEMALKMRSFQVAGSAKNFGAMAGPLNAPSGKAPAVNRTLTMVPGRTDVDTDSRVQSLQIVPPNVYQ</sequence>
<evidence type="ECO:0000313" key="1">
    <source>
        <dbReference type="EMBL" id="KAF2499552.1"/>
    </source>
</evidence>
<evidence type="ECO:0000313" key="2">
    <source>
        <dbReference type="Proteomes" id="UP000799750"/>
    </source>
</evidence>
<dbReference type="EMBL" id="MU004184">
    <property type="protein sequence ID" value="KAF2499552.1"/>
    <property type="molecule type" value="Genomic_DNA"/>
</dbReference>
<dbReference type="AlphaFoldDB" id="A0A6A6R576"/>
<organism evidence="1 2">
    <name type="scientific">Lophium mytilinum</name>
    <dbReference type="NCBI Taxonomy" id="390894"/>
    <lineage>
        <taxon>Eukaryota</taxon>
        <taxon>Fungi</taxon>
        <taxon>Dikarya</taxon>
        <taxon>Ascomycota</taxon>
        <taxon>Pezizomycotina</taxon>
        <taxon>Dothideomycetes</taxon>
        <taxon>Pleosporomycetidae</taxon>
        <taxon>Mytilinidiales</taxon>
        <taxon>Mytilinidiaceae</taxon>
        <taxon>Lophium</taxon>
    </lineage>
</organism>
<accession>A0A6A6R576</accession>
<name>A0A6A6R576_9PEZI</name>